<evidence type="ECO:0000256" key="5">
    <source>
        <dbReference type="ARBA" id="ARBA00023136"/>
    </source>
</evidence>
<proteinExistence type="inferred from homology"/>
<feature type="compositionally biased region" description="Acidic residues" evidence="6">
    <location>
        <begin position="620"/>
        <end position="629"/>
    </location>
</feature>
<keyword evidence="10" id="KW-1185">Reference proteome</keyword>
<dbReference type="InterPro" id="IPR036259">
    <property type="entry name" value="MFS_trans_sf"/>
</dbReference>
<feature type="transmembrane region" description="Helical" evidence="7">
    <location>
        <begin position="387"/>
        <end position="408"/>
    </location>
</feature>
<dbReference type="InterPro" id="IPR024989">
    <property type="entry name" value="MFS_assoc_dom"/>
</dbReference>
<dbReference type="GO" id="GO:0016020">
    <property type="term" value="C:membrane"/>
    <property type="evidence" value="ECO:0007669"/>
    <property type="project" value="UniProtKB-SubCell"/>
</dbReference>
<feature type="compositionally biased region" description="Basic and acidic residues" evidence="6">
    <location>
        <begin position="184"/>
        <end position="198"/>
    </location>
</feature>
<feature type="transmembrane region" description="Helical" evidence="7">
    <location>
        <begin position="494"/>
        <end position="518"/>
    </location>
</feature>
<feature type="region of interest" description="Disordered" evidence="6">
    <location>
        <begin position="617"/>
        <end position="644"/>
    </location>
</feature>
<dbReference type="Gene3D" id="1.20.1250.20">
    <property type="entry name" value="MFS general substrate transporter like domains"/>
    <property type="match status" value="1"/>
</dbReference>
<feature type="transmembrane region" description="Helical" evidence="7">
    <location>
        <begin position="462"/>
        <end position="482"/>
    </location>
</feature>
<feature type="domain" description="Major facilitator superfamily associated" evidence="8">
    <location>
        <begin position="1"/>
        <end position="587"/>
    </location>
</feature>
<feature type="compositionally biased region" description="Basic and acidic residues" evidence="6">
    <location>
        <begin position="630"/>
        <end position="644"/>
    </location>
</feature>
<dbReference type="PANTHER" id="PTHR16172:SF41">
    <property type="entry name" value="MAJOR FACILITATOR SUPERFAMILY DOMAIN-CONTAINING PROTEIN 6-LIKE"/>
    <property type="match status" value="1"/>
</dbReference>
<reference evidence="9 10" key="1">
    <citation type="journal article" date="2021" name="Elife">
        <title>Chloroplast acquisition without the gene transfer in kleptoplastic sea slugs, Plakobranchus ocellatus.</title>
        <authorList>
            <person name="Maeda T."/>
            <person name="Takahashi S."/>
            <person name="Yoshida T."/>
            <person name="Shimamura S."/>
            <person name="Takaki Y."/>
            <person name="Nagai Y."/>
            <person name="Toyoda A."/>
            <person name="Suzuki Y."/>
            <person name="Arimoto A."/>
            <person name="Ishii H."/>
            <person name="Satoh N."/>
            <person name="Nishiyama T."/>
            <person name="Hasebe M."/>
            <person name="Maruyama T."/>
            <person name="Minagawa J."/>
            <person name="Obokata J."/>
            <person name="Shigenobu S."/>
        </authorList>
    </citation>
    <scope>NUCLEOTIDE SEQUENCE [LARGE SCALE GENOMIC DNA]</scope>
</reference>
<feature type="transmembrane region" description="Helical" evidence="7">
    <location>
        <begin position="41"/>
        <end position="60"/>
    </location>
</feature>
<evidence type="ECO:0000313" key="9">
    <source>
        <dbReference type="EMBL" id="GFR73091.1"/>
    </source>
</evidence>
<evidence type="ECO:0000256" key="1">
    <source>
        <dbReference type="ARBA" id="ARBA00004141"/>
    </source>
</evidence>
<evidence type="ECO:0000256" key="7">
    <source>
        <dbReference type="SAM" id="Phobius"/>
    </source>
</evidence>
<evidence type="ECO:0000256" key="3">
    <source>
        <dbReference type="ARBA" id="ARBA00022692"/>
    </source>
</evidence>
<evidence type="ECO:0000256" key="4">
    <source>
        <dbReference type="ARBA" id="ARBA00022989"/>
    </source>
</evidence>
<feature type="transmembrane region" description="Helical" evidence="7">
    <location>
        <begin position="429"/>
        <end position="456"/>
    </location>
</feature>
<feature type="transmembrane region" description="Helical" evidence="7">
    <location>
        <begin position="584"/>
        <end position="603"/>
    </location>
</feature>
<dbReference type="Pfam" id="PF12832">
    <property type="entry name" value="MFS_1_like"/>
    <property type="match status" value="1"/>
</dbReference>
<sequence>MKSLNLTAAETGVVTGASVLAGAFLRTGIGVAADKMAARKAFLMITCTGFGTAFFFLWFVPPRTDLVSPPGNAVINTSDLGDLKFPRGKNQTPQHWACFSSNGSQLCRFPSKSDTQCQLVKKGDTLFLRRVRRKAVNLPEFPFTLLLDTVTSNNFSLLNIRNKRSHAFSKQSSHPSPHQLQDNKANKERDKSGYLSDPDKIGTPCFTIENKMSTSSYTFFNRKGSDETSRAGESKKGSRMGASLVSNELPAICLPDCRPIFSSESSSSAAAEASSRPLLHIVTESVNLTSNRGITFPVLKGHKGIQTNLNVFRADSAFFVSLILVTTARAFYSSATSLADAVTYTILGPRSLKWGRQRMWGTVGTAIAVLSATNINDHLKGNSFAALFFACLGLSFMATLVGGVSLRADKSPKLSNLRSDVSRLLSEAAVRVFLLKLSVYGIMCGTAQNFFLWFLVDLGSNQTTLGLCVVVHCLSSVLTLRFSSRIFKLISHNTVIRVVLATYVVRFLVFSFLTRAWAALPIELLHGVTYSLMWAAVSSTASQMALPGTQASCQAIAGAAYWDLGRGVGNLLTGQLMQIMGARWTFRTYAVACALLLPLFWLLDRTWPISRPHVLPVATFDEDPGEDSCDDKGDGTLDQRPPDYEKGLTAELVNSLNSSCSEGLQQSLSERADPGQPLSTRDKSSVPEPLSSFNASRSSQGFPNSTTNEHAQPNG</sequence>
<protein>
    <submittedName>
        <fullName evidence="9">Major facilitator superfamily domain-containing protein 6-like</fullName>
    </submittedName>
</protein>
<evidence type="ECO:0000259" key="8">
    <source>
        <dbReference type="Pfam" id="PF12832"/>
    </source>
</evidence>
<evidence type="ECO:0000256" key="6">
    <source>
        <dbReference type="SAM" id="MobiDB-lite"/>
    </source>
</evidence>
<evidence type="ECO:0000256" key="2">
    <source>
        <dbReference type="ARBA" id="ARBA00005241"/>
    </source>
</evidence>
<feature type="transmembrane region" description="Helical" evidence="7">
    <location>
        <begin position="318"/>
        <end position="347"/>
    </location>
</feature>
<dbReference type="AlphaFoldDB" id="A0AAV4FJH1"/>
<keyword evidence="5 7" id="KW-0472">Membrane</keyword>
<keyword evidence="3 7" id="KW-0812">Transmembrane</keyword>
<evidence type="ECO:0000313" key="10">
    <source>
        <dbReference type="Proteomes" id="UP000762676"/>
    </source>
</evidence>
<accession>A0AAV4FJH1</accession>
<feature type="region of interest" description="Disordered" evidence="6">
    <location>
        <begin position="662"/>
        <end position="715"/>
    </location>
</feature>
<dbReference type="SUPFAM" id="SSF103473">
    <property type="entry name" value="MFS general substrate transporter"/>
    <property type="match status" value="1"/>
</dbReference>
<dbReference type="EMBL" id="BMAT01007869">
    <property type="protein sequence ID" value="GFR73091.1"/>
    <property type="molecule type" value="Genomic_DNA"/>
</dbReference>
<keyword evidence="4 7" id="KW-1133">Transmembrane helix</keyword>
<comment type="subcellular location">
    <subcellularLocation>
        <location evidence="1">Membrane</location>
        <topology evidence="1">Multi-pass membrane protein</topology>
    </subcellularLocation>
</comment>
<dbReference type="Proteomes" id="UP000762676">
    <property type="component" value="Unassembled WGS sequence"/>
</dbReference>
<comment type="caution">
    <text evidence="9">The sequence shown here is derived from an EMBL/GenBank/DDBJ whole genome shotgun (WGS) entry which is preliminary data.</text>
</comment>
<comment type="similarity">
    <text evidence="2">Belongs to the major facilitator superfamily. MFSD6 family.</text>
</comment>
<gene>
    <name evidence="9" type="ORF">ElyMa_003857600</name>
</gene>
<feature type="transmembrane region" description="Helical" evidence="7">
    <location>
        <begin position="12"/>
        <end position="29"/>
    </location>
</feature>
<name>A0AAV4FJH1_9GAST</name>
<feature type="compositionally biased region" description="Polar residues" evidence="6">
    <location>
        <begin position="691"/>
        <end position="715"/>
    </location>
</feature>
<organism evidence="9 10">
    <name type="scientific">Elysia marginata</name>
    <dbReference type="NCBI Taxonomy" id="1093978"/>
    <lineage>
        <taxon>Eukaryota</taxon>
        <taxon>Metazoa</taxon>
        <taxon>Spiralia</taxon>
        <taxon>Lophotrochozoa</taxon>
        <taxon>Mollusca</taxon>
        <taxon>Gastropoda</taxon>
        <taxon>Heterobranchia</taxon>
        <taxon>Euthyneura</taxon>
        <taxon>Panpulmonata</taxon>
        <taxon>Sacoglossa</taxon>
        <taxon>Placobranchoidea</taxon>
        <taxon>Plakobranchidae</taxon>
        <taxon>Elysia</taxon>
    </lineage>
</organism>
<feature type="region of interest" description="Disordered" evidence="6">
    <location>
        <begin position="166"/>
        <end position="198"/>
    </location>
</feature>
<dbReference type="InterPro" id="IPR051717">
    <property type="entry name" value="MFS_MFSD6"/>
</dbReference>
<feature type="compositionally biased region" description="Polar residues" evidence="6">
    <location>
        <begin position="168"/>
        <end position="183"/>
    </location>
</feature>
<dbReference type="PANTHER" id="PTHR16172">
    <property type="entry name" value="MAJOR FACILITATOR SUPERFAMILY DOMAIN-CONTAINING PROTEIN 6-LIKE"/>
    <property type="match status" value="1"/>
</dbReference>